<gene>
    <name evidence="2" type="ORF">BOA8489_02382</name>
</gene>
<sequence length="496" mass="53325">MIDGDINSSNAVFVSGGEELLSTLGYLNGGETLYLAPGDYGSVTLEGFMFDEPITIVSESAGQATIESLTISGSTNLIFEGIHFESPSNGTSASSIVSIKDSDNIQINHSEINGPVDDVYDGHVGVRVTDSSNVKIEGNFIHDVKRAGIFENTDGLIVAENTADYLGDDNYKFIAVNDVLIENNIGARHVFPSEGAHLDFIQFQGRDSSDIVIRGNLLLPENKTNIQGIFLDDAHYTNVLIEQNIIVTGMIRGISLSSGTNVVARDNTVLDIDGAGSKATKVMVDGESYGNIQGSYLQDAGVGDNLTLQQADPSRALHYDDVFENATVGLGMDVLDLTPIPGSLSEEYGAYERLLELLAQASEATETPVERPSSELEEVPDEVEEIPDEGADQNPEAVDEGAEQSPETPDPLLTLKENDSSGGFFDWLFDLFATIFGGNTKTSIGIDPEGGRDPLISGHSSFELEDLFLDKSDFSPETDESMAEELEPAEGEMIWL</sequence>
<dbReference type="EMBL" id="FXXQ01000007">
    <property type="protein sequence ID" value="SMX24259.1"/>
    <property type="molecule type" value="Genomic_DNA"/>
</dbReference>
<reference evidence="2 3" key="1">
    <citation type="submission" date="2017-05" db="EMBL/GenBank/DDBJ databases">
        <authorList>
            <person name="Song R."/>
            <person name="Chenine A.L."/>
            <person name="Ruprecht R.M."/>
        </authorList>
    </citation>
    <scope>NUCLEOTIDE SEQUENCE [LARGE SCALE GENOMIC DNA]</scope>
    <source>
        <strain evidence="2 3">CECT 8489</strain>
    </source>
</reference>
<dbReference type="OrthoDB" id="3938151at2"/>
<dbReference type="RefSeq" id="WP_093974213.1">
    <property type="nucleotide sequence ID" value="NZ_FXXQ01000007.1"/>
</dbReference>
<dbReference type="SUPFAM" id="SSF51126">
    <property type="entry name" value="Pectin lyase-like"/>
    <property type="match status" value="1"/>
</dbReference>
<evidence type="ECO:0000256" key="1">
    <source>
        <dbReference type="SAM" id="MobiDB-lite"/>
    </source>
</evidence>
<proteinExistence type="predicted"/>
<evidence type="ECO:0000313" key="2">
    <source>
        <dbReference type="EMBL" id="SMX24259.1"/>
    </source>
</evidence>
<organism evidence="2 3">
    <name type="scientific">Boseongicola aestuarii</name>
    <dbReference type="NCBI Taxonomy" id="1470561"/>
    <lineage>
        <taxon>Bacteria</taxon>
        <taxon>Pseudomonadati</taxon>
        <taxon>Pseudomonadota</taxon>
        <taxon>Alphaproteobacteria</taxon>
        <taxon>Rhodobacterales</taxon>
        <taxon>Paracoccaceae</taxon>
        <taxon>Boseongicola</taxon>
    </lineage>
</organism>
<dbReference type="InterPro" id="IPR011050">
    <property type="entry name" value="Pectin_lyase_fold/virulence"/>
</dbReference>
<dbReference type="Gene3D" id="2.160.20.10">
    <property type="entry name" value="Single-stranded right-handed beta-helix, Pectin lyase-like"/>
    <property type="match status" value="1"/>
</dbReference>
<dbReference type="Proteomes" id="UP000201838">
    <property type="component" value="Unassembled WGS sequence"/>
</dbReference>
<feature type="compositionally biased region" description="Acidic residues" evidence="1">
    <location>
        <begin position="375"/>
        <end position="402"/>
    </location>
</feature>
<accession>A0A238J0L1</accession>
<dbReference type="InterPro" id="IPR012334">
    <property type="entry name" value="Pectin_lyas_fold"/>
</dbReference>
<evidence type="ECO:0000313" key="3">
    <source>
        <dbReference type="Proteomes" id="UP000201838"/>
    </source>
</evidence>
<name>A0A238J0L1_9RHOB</name>
<feature type="region of interest" description="Disordered" evidence="1">
    <location>
        <begin position="363"/>
        <end position="414"/>
    </location>
</feature>
<keyword evidence="3" id="KW-1185">Reference proteome</keyword>
<dbReference type="AlphaFoldDB" id="A0A238J0L1"/>
<protein>
    <submittedName>
        <fullName evidence="2">Uncharacterized protein</fullName>
    </submittedName>
</protein>